<feature type="transmembrane region" description="Helical" evidence="1">
    <location>
        <begin position="20"/>
        <end position="38"/>
    </location>
</feature>
<keyword evidence="3" id="KW-1185">Reference proteome</keyword>
<evidence type="ECO:0000256" key="1">
    <source>
        <dbReference type="SAM" id="Phobius"/>
    </source>
</evidence>
<keyword evidence="1" id="KW-0812">Transmembrane</keyword>
<keyword evidence="1" id="KW-1133">Transmembrane helix</keyword>
<organism evidence="2 3">
    <name type="scientific">Paramecium pentaurelia</name>
    <dbReference type="NCBI Taxonomy" id="43138"/>
    <lineage>
        <taxon>Eukaryota</taxon>
        <taxon>Sar</taxon>
        <taxon>Alveolata</taxon>
        <taxon>Ciliophora</taxon>
        <taxon>Intramacronucleata</taxon>
        <taxon>Oligohymenophorea</taxon>
        <taxon>Peniculida</taxon>
        <taxon>Parameciidae</taxon>
        <taxon>Paramecium</taxon>
    </lineage>
</organism>
<sequence length="64" mass="7626">MCNHAINKQKKHMARAFQIISRLSGIIGVPLGIWAGFITRDEQYFPSQNRMEEVYQEYLRRKQQ</sequence>
<keyword evidence="1" id="KW-0472">Membrane</keyword>
<name>A0A8S1SBZ1_9CILI</name>
<reference evidence="2" key="1">
    <citation type="submission" date="2021-01" db="EMBL/GenBank/DDBJ databases">
        <authorList>
            <consortium name="Genoscope - CEA"/>
            <person name="William W."/>
        </authorList>
    </citation>
    <scope>NUCLEOTIDE SEQUENCE</scope>
</reference>
<evidence type="ECO:0000313" key="2">
    <source>
        <dbReference type="EMBL" id="CAD8137686.1"/>
    </source>
</evidence>
<evidence type="ECO:0000313" key="3">
    <source>
        <dbReference type="Proteomes" id="UP000689195"/>
    </source>
</evidence>
<dbReference type="Proteomes" id="UP000689195">
    <property type="component" value="Unassembled WGS sequence"/>
</dbReference>
<gene>
    <name evidence="2" type="ORF">PPENT_87.1.T0060216</name>
</gene>
<dbReference type="EMBL" id="CAJJDO010000006">
    <property type="protein sequence ID" value="CAD8137686.1"/>
    <property type="molecule type" value="Genomic_DNA"/>
</dbReference>
<protein>
    <submittedName>
        <fullName evidence="2">Uncharacterized protein</fullName>
    </submittedName>
</protein>
<proteinExistence type="predicted"/>
<comment type="caution">
    <text evidence="2">The sequence shown here is derived from an EMBL/GenBank/DDBJ whole genome shotgun (WGS) entry which is preliminary data.</text>
</comment>
<accession>A0A8S1SBZ1</accession>
<dbReference type="AlphaFoldDB" id="A0A8S1SBZ1"/>